<keyword evidence="3" id="KW-1185">Reference proteome</keyword>
<protein>
    <submittedName>
        <fullName evidence="2">Uncharacterized protein</fullName>
    </submittedName>
</protein>
<comment type="caution">
    <text evidence="2">The sequence shown here is derived from an EMBL/GenBank/DDBJ whole genome shotgun (WGS) entry which is preliminary data.</text>
</comment>
<feature type="compositionally biased region" description="Basic and acidic residues" evidence="1">
    <location>
        <begin position="496"/>
        <end position="506"/>
    </location>
</feature>
<accession>A0AAV1W0M3</accession>
<feature type="region of interest" description="Disordered" evidence="1">
    <location>
        <begin position="62"/>
        <end position="82"/>
    </location>
</feature>
<dbReference type="AlphaFoldDB" id="A0AAV1W0M3"/>
<evidence type="ECO:0000313" key="3">
    <source>
        <dbReference type="Proteomes" id="UP001497480"/>
    </source>
</evidence>
<proteinExistence type="predicted"/>
<sequence length="666" mass="74930">MELRNSSNNVHYINAIIGDLVAKKLNVTRGRPALTFKDLANIYGDVKIEHVEGMMRQRTLKAEPDSPVCNANDSRSYDSDDGDFENITLKQFQEKCKTRKRKYSDSVESCKREIKIEVPSSPEENREKQMSQDDSDLVETLSSWRSKLPKKMKMEERKCIKDPIYSDTQEVIPVVDSEDIQIGQECAPSCGDLLALAEVKSEVPETDCLDHLMKLSNDSDSSSACDAQDFYSGMVDKDETEITDGFYFEDELNYVSEERDDLIPLQMARASCTDTVVSNPEFTNDQSPNFPATEFASEECITRLDVHHISPEMFSLVENHLSNVSDNQPDGDTSSPLPNVAIPECLDSMDLGYRDDSTFLSDCSKNEFTADAEVQAKTSSTIEHGFNSGGSLVSSSDDSSETKEKQLFSSIHDNEGDQKTEATDELISMNENCSSDLDCPRRLLSNRKCMSPPSQERLCKAMQFIDICDEDLSKCRGKLDFGEQTDKNGTAEGFDETTKARSVDNPKETKFSTKAFRLRREFKSLQSSPNSTSIAFVKRQMRDGEMLTTRLTKELKSLRDIVEDMLRSEFCLNTPLRYKVNEARLAIKSATKTEETTNRCLSIMSRNCTRFCKLLKLAGEDGAAPQEVVQKVRQKVAFADEVGGDLCQVKFYDADDQTLSQNQNEK</sequence>
<feature type="region of interest" description="Disordered" evidence="1">
    <location>
        <begin position="486"/>
        <end position="506"/>
    </location>
</feature>
<dbReference type="Proteomes" id="UP001497480">
    <property type="component" value="Unassembled WGS sequence"/>
</dbReference>
<dbReference type="PANTHER" id="PTHR34461">
    <property type="entry name" value="EXPRESSED PROTEIN"/>
    <property type="match status" value="1"/>
</dbReference>
<dbReference type="PANTHER" id="PTHR34461:SF2">
    <property type="entry name" value="EXPRESSED PROTEIN"/>
    <property type="match status" value="1"/>
</dbReference>
<dbReference type="EMBL" id="CAXHTB010000003">
    <property type="protein sequence ID" value="CAL0302672.1"/>
    <property type="molecule type" value="Genomic_DNA"/>
</dbReference>
<feature type="compositionally biased region" description="Basic and acidic residues" evidence="1">
    <location>
        <begin position="400"/>
        <end position="422"/>
    </location>
</feature>
<organism evidence="2 3">
    <name type="scientific">Lupinus luteus</name>
    <name type="common">European yellow lupine</name>
    <dbReference type="NCBI Taxonomy" id="3873"/>
    <lineage>
        <taxon>Eukaryota</taxon>
        <taxon>Viridiplantae</taxon>
        <taxon>Streptophyta</taxon>
        <taxon>Embryophyta</taxon>
        <taxon>Tracheophyta</taxon>
        <taxon>Spermatophyta</taxon>
        <taxon>Magnoliopsida</taxon>
        <taxon>eudicotyledons</taxon>
        <taxon>Gunneridae</taxon>
        <taxon>Pentapetalae</taxon>
        <taxon>rosids</taxon>
        <taxon>fabids</taxon>
        <taxon>Fabales</taxon>
        <taxon>Fabaceae</taxon>
        <taxon>Papilionoideae</taxon>
        <taxon>50 kb inversion clade</taxon>
        <taxon>genistoids sensu lato</taxon>
        <taxon>core genistoids</taxon>
        <taxon>Genisteae</taxon>
        <taxon>Lupinus</taxon>
    </lineage>
</organism>
<reference evidence="2 3" key="1">
    <citation type="submission" date="2024-03" db="EMBL/GenBank/DDBJ databases">
        <authorList>
            <person name="Martinez-Hernandez J."/>
        </authorList>
    </citation>
    <scope>NUCLEOTIDE SEQUENCE [LARGE SCALE GENOMIC DNA]</scope>
</reference>
<evidence type="ECO:0000313" key="2">
    <source>
        <dbReference type="EMBL" id="CAL0302672.1"/>
    </source>
</evidence>
<feature type="region of interest" description="Disordered" evidence="1">
    <location>
        <begin position="118"/>
        <end position="138"/>
    </location>
</feature>
<feature type="region of interest" description="Disordered" evidence="1">
    <location>
        <begin position="381"/>
        <end position="422"/>
    </location>
</feature>
<gene>
    <name evidence="2" type="ORF">LLUT_LOCUS3732</name>
</gene>
<name>A0AAV1W0M3_LUPLU</name>
<evidence type="ECO:0000256" key="1">
    <source>
        <dbReference type="SAM" id="MobiDB-lite"/>
    </source>
</evidence>